<dbReference type="SUPFAM" id="SSF52113">
    <property type="entry name" value="BRCT domain"/>
    <property type="match status" value="2"/>
</dbReference>
<evidence type="ECO:0000256" key="11">
    <source>
        <dbReference type="ARBA" id="ARBA00023204"/>
    </source>
</evidence>
<feature type="compositionally biased region" description="Polar residues" evidence="14">
    <location>
        <begin position="1643"/>
        <end position="1652"/>
    </location>
</feature>
<dbReference type="CDD" id="cd22665">
    <property type="entry name" value="FHA_MDC1"/>
    <property type="match status" value="1"/>
</dbReference>
<dbReference type="Pfam" id="PF00498">
    <property type="entry name" value="FHA"/>
    <property type="match status" value="1"/>
</dbReference>
<feature type="region of interest" description="Disordered" evidence="14">
    <location>
        <begin position="1038"/>
        <end position="1154"/>
    </location>
</feature>
<feature type="compositionally biased region" description="Polar residues" evidence="14">
    <location>
        <begin position="1124"/>
        <end position="1137"/>
    </location>
</feature>
<name>A0A3Q3RE04_MONAL</name>
<feature type="compositionally biased region" description="Polar residues" evidence="14">
    <location>
        <begin position="1498"/>
        <end position="1511"/>
    </location>
</feature>
<feature type="compositionally biased region" description="Polar residues" evidence="14">
    <location>
        <begin position="307"/>
        <end position="318"/>
    </location>
</feature>
<evidence type="ECO:0000313" key="17">
    <source>
        <dbReference type="Ensembl" id="ENSMALP00000032752.1"/>
    </source>
</evidence>
<keyword evidence="11" id="KW-0234">DNA repair</keyword>
<evidence type="ECO:0000256" key="14">
    <source>
        <dbReference type="SAM" id="MobiDB-lite"/>
    </source>
</evidence>
<evidence type="ECO:0000256" key="6">
    <source>
        <dbReference type="ARBA" id="ARBA00022553"/>
    </source>
</evidence>
<feature type="compositionally biased region" description="Basic and acidic residues" evidence="14">
    <location>
        <begin position="1730"/>
        <end position="1747"/>
    </location>
</feature>
<dbReference type="InterPro" id="IPR051579">
    <property type="entry name" value="DDR_Transcriptional_Reg"/>
</dbReference>
<feature type="region of interest" description="Disordered" evidence="14">
    <location>
        <begin position="1"/>
        <end position="25"/>
    </location>
</feature>
<keyword evidence="7" id="KW-0677">Repeat</keyword>
<evidence type="ECO:0000259" key="15">
    <source>
        <dbReference type="PROSITE" id="PS50006"/>
    </source>
</evidence>
<keyword evidence="18" id="KW-1185">Reference proteome</keyword>
<dbReference type="PANTHER" id="PTHR23196:SF34">
    <property type="entry name" value="MEDIATOR OF DNA DAMAGE CHECKPOINT PROTEIN 1"/>
    <property type="match status" value="1"/>
</dbReference>
<dbReference type="InterPro" id="IPR036420">
    <property type="entry name" value="BRCT_dom_sf"/>
</dbReference>
<feature type="compositionally biased region" description="Low complexity" evidence="14">
    <location>
        <begin position="425"/>
        <end position="436"/>
    </location>
</feature>
<proteinExistence type="predicted"/>
<feature type="compositionally biased region" description="Basic residues" evidence="14">
    <location>
        <begin position="1626"/>
        <end position="1636"/>
    </location>
</feature>
<feature type="region of interest" description="Disordered" evidence="14">
    <location>
        <begin position="518"/>
        <end position="550"/>
    </location>
</feature>
<feature type="compositionally biased region" description="Polar residues" evidence="14">
    <location>
        <begin position="1204"/>
        <end position="1215"/>
    </location>
</feature>
<dbReference type="GO" id="GO:0006281">
    <property type="term" value="P:DNA repair"/>
    <property type="evidence" value="ECO:0007669"/>
    <property type="project" value="UniProtKB-KW"/>
</dbReference>
<dbReference type="Ensembl" id="ENSMALT00000033312.1">
    <property type="protein sequence ID" value="ENSMALP00000032752.1"/>
    <property type="gene ID" value="ENSMALG00000022527.1"/>
</dbReference>
<feature type="compositionally biased region" description="Low complexity" evidence="14">
    <location>
        <begin position="1"/>
        <end position="11"/>
    </location>
</feature>
<evidence type="ECO:0000256" key="2">
    <source>
        <dbReference type="ARBA" id="ARBA00004286"/>
    </source>
</evidence>
<feature type="compositionally biased region" description="Low complexity" evidence="14">
    <location>
        <begin position="1447"/>
        <end position="1459"/>
    </location>
</feature>
<dbReference type="SMART" id="SM00292">
    <property type="entry name" value="BRCT"/>
    <property type="match status" value="2"/>
</dbReference>
<feature type="region of interest" description="Disordered" evidence="14">
    <location>
        <begin position="791"/>
        <end position="821"/>
    </location>
</feature>
<dbReference type="Gene3D" id="3.40.50.10190">
    <property type="entry name" value="BRCT domain"/>
    <property type="match status" value="2"/>
</dbReference>
<dbReference type="Ensembl" id="ENSMALT00000033311.1">
    <property type="protein sequence ID" value="ENSMALP00000032751.1"/>
    <property type="gene ID" value="ENSMALG00000022527.1"/>
</dbReference>
<sequence>MDATQLISDSILESDEEENVKENENNRGRPLAKLCILENEHISETELPLFFGDNVLGRDPNSCALPLPAPSVSKQHATISISVYRRRGCHSEVDIEALVWDLGSMNGTRKGHLKLTPNVRYALSDGDHLVLADIPCQYVSCAVNTASSQRDMRTPVTRNTKIKARLPDDLSEKMTLVPDTDSDEEREGGEHKATDYFSSTNVIIPESPIIPLSSTKNTRALVDDSEEQEEMEDLKLPPGGIKSDKIGQYLPVKQESNLTLTREDEMHVSTPAPAVSTDVIHALNMDSDTDVEEEKMVASVCPLTMNTNQVSQPGNTDQFHMDSDTDIDENEGALDKASKTVPSTDDSTRSPHIMSVIQHEGITMDSDTEVADNAAVSHAAANAKPALFQSSHTTDFALSTQPKDFCLDSDTDVDEEKEREHGPNKSSSKTDSSPTKLDMSPGPKSAPAAHQSLHFDNDTNNEAVPALSEPSVVSATTETFTTVVAETDLDILSNSDTDVEDNCPLVMPVDVTTLSLSPGTTSAAPHSVFGADTDVDKSSMPPAGDKDSLADLKVDSDTDVENKEADIPATGCDQIHILCREETSGVLLPLFPSNCSTPVQMSGISSQRGLEDMKTQAFPVKSSAVRPIALSSCSDSEEDEDFAVAETQSFIFQTRDSHGSPPPDHTMEPTQAFVLEHSGDEKDEQCKRTGSFQLAPSNSSYLQSQAQALATESTQVFVSDNKGMNLEDTQAYAAISTADRASEENATNINATQIYGECEKPVRCSEMSEKEGQEDMSLDATQAYILESCSESAGTTDEDERKNTNVETQPLDLPTSSTLGITETQPTSAFEEESLAADKFVSSVLQVKHRTQNEMEEREKSREAAQPQQKTFSEALSLVEIQPMHTCDDEDSISGPRKTKAKSLQLEEEKTQSFTNSVLLVEKIQPMQFGLAETQPMATSGNEESDVEDLVPGLEKRKGKQLRCKEEKTHALTNSDVSAVETHPMDVGGVGDSDEEDSFPVCQRKRKAKPLQLEEAVQPLTSSALSTVETQPMQFGLAETQPMATSGNEESDVEDLVPGLEQRKGKGLQSEEEKTQALTNSDLSIIETQPVVASGVEDGDKEDSFPVSRRKRKAKPLQLEEETQPSSNSEVFASETQPMGACEDDQSDEGALISGARKRKAKLLHLEKEEMQPLTNSAVSTVEAQSLETKAAERPKRGRGRQSEAGTSGLSLRNKSGTRGRLSRLGDVKDVANLRQQRDKMEKKNREINEREKEQEEMERQQRREEQEIVEREIKEKEEQERLQAEHAERTKPEQARVEKERKKQNERLDQKEKEEQFKRVRKETEEKERLEHEKAEREEKEKLREEKERKEQEERLETEKRELEELQRERKEQERQAKQREVTEREKREQLEKEKDDKEKQIKELQENKVPTRGQRATRRTIATEAQQDSAILTSDDVPARRTRSRSSSVSSERSASSITTLESRGRGRGRGVRTSELPQAATTRSRNRRSTVAMPTEQNSNDISPQGVLSRSTSSSSLNSEISNCSVSSQSKGRRRKTEPKPDSSVNSHRDQTSAPKPAARGQKSRNTSNEVSHRDDKDKADSQQASSTRGRGRAGTDGSEPTATEEEQLNQKKVHTNEESHLAKGKVGRRGQKAAKSETAETTGASAVSDNDETKDKRKGRRRELPQNTEADLSCSSKGKVKILTTKAAEEEGKEETRDENPIQANRRGRASSAQTKKNAQNSPPEVEVKDKSEKMEVETVEKRTRGRPSAAQQKKKDEQEDSGTSVRSINRNAEVSTSEPRTPAKGVSQKRQAPADSSPVAKTRRCSSASPAASCQLRTASQAYKVLFTGVADETLERVLARLGGSMAKGVTDMNCLVTDKVRRTVKLLCAVAKGVPIVTTDWLEKSGKAGSFLSPNAFVVKDSEQEKKFSFCLQESLGTASSQPLLQGYKIHVTKSVKPEPVHMKEIISCSGATFLPKMPSSHKPHTVVISCEEDWPLCRPAVSASLPVVTAEFILTGILQQKLDFQTHSLAPNGN</sequence>
<feature type="domain" description="BRCT" evidence="16">
    <location>
        <begin position="1827"/>
        <end position="1905"/>
    </location>
</feature>
<dbReference type="Proteomes" id="UP000261600">
    <property type="component" value="Unplaced"/>
</dbReference>
<dbReference type="InterPro" id="IPR001357">
    <property type="entry name" value="BRCT_dom"/>
</dbReference>
<feature type="compositionally biased region" description="Basic and acidic residues" evidence="14">
    <location>
        <begin position="1691"/>
        <end position="1704"/>
    </location>
</feature>
<evidence type="ECO:0000256" key="7">
    <source>
        <dbReference type="ARBA" id="ARBA00022737"/>
    </source>
</evidence>
<feature type="compositionally biased region" description="Polar residues" evidence="14">
    <location>
        <begin position="1076"/>
        <end position="1087"/>
    </location>
</feature>
<keyword evidence="13" id="KW-0131">Cell cycle</keyword>
<dbReference type="Pfam" id="PF16589">
    <property type="entry name" value="BRCT_2"/>
    <property type="match status" value="1"/>
</dbReference>
<feature type="region of interest" description="Disordered" evidence="14">
    <location>
        <begin position="850"/>
        <end position="872"/>
    </location>
</feature>
<accession>A0A3Q3RE04</accession>
<dbReference type="InterPro" id="IPR008984">
    <property type="entry name" value="SMAD_FHA_dom_sf"/>
</dbReference>
<dbReference type="CDD" id="cd17744">
    <property type="entry name" value="BRCT_MDC1_rpt1"/>
    <property type="match status" value="1"/>
</dbReference>
<evidence type="ECO:0000256" key="3">
    <source>
        <dbReference type="ARBA" id="ARBA00015014"/>
    </source>
</evidence>
<dbReference type="SUPFAM" id="SSF49879">
    <property type="entry name" value="SMAD/FHA domain"/>
    <property type="match status" value="1"/>
</dbReference>
<keyword evidence="8" id="KW-0227">DNA damage</keyword>
<feature type="compositionally biased region" description="Basic and acidic residues" evidence="14">
    <location>
        <begin position="1061"/>
        <end position="1075"/>
    </location>
</feature>
<dbReference type="PROSITE" id="PS50172">
    <property type="entry name" value="BRCT"/>
    <property type="match status" value="1"/>
</dbReference>
<evidence type="ECO:0000256" key="9">
    <source>
        <dbReference type="ARBA" id="ARBA00022843"/>
    </source>
</evidence>
<keyword evidence="4" id="KW-0158">Chromosome</keyword>
<feature type="compositionally biased region" description="Basic and acidic residues" evidence="14">
    <location>
        <begin position="1574"/>
        <end position="1584"/>
    </location>
</feature>
<evidence type="ECO:0000256" key="1">
    <source>
        <dbReference type="ARBA" id="ARBA00004123"/>
    </source>
</evidence>
<dbReference type="Pfam" id="PF16770">
    <property type="entry name" value="RTT107_BRCT_5"/>
    <property type="match status" value="1"/>
</dbReference>
<dbReference type="CDD" id="cd18441">
    <property type="entry name" value="BRCT_MDC1_rpt2"/>
    <property type="match status" value="1"/>
</dbReference>
<keyword evidence="5" id="KW-1017">Isopeptide bond</keyword>
<evidence type="ECO:0000256" key="12">
    <source>
        <dbReference type="ARBA" id="ARBA00023242"/>
    </source>
</evidence>
<feature type="region of interest" description="Disordered" evidence="14">
    <location>
        <begin position="885"/>
        <end position="910"/>
    </location>
</feature>
<keyword evidence="9" id="KW-0832">Ubl conjugation</keyword>
<feature type="compositionally biased region" description="Polar residues" evidence="14">
    <location>
        <begin position="1715"/>
        <end position="1727"/>
    </location>
</feature>
<evidence type="ECO:0000256" key="5">
    <source>
        <dbReference type="ARBA" id="ARBA00022499"/>
    </source>
</evidence>
<evidence type="ECO:0000313" key="18">
    <source>
        <dbReference type="Proteomes" id="UP000261600"/>
    </source>
</evidence>
<evidence type="ECO:0000256" key="8">
    <source>
        <dbReference type="ARBA" id="ARBA00022763"/>
    </source>
</evidence>
<dbReference type="GO" id="GO:0005634">
    <property type="term" value="C:nucleus"/>
    <property type="evidence" value="ECO:0007669"/>
    <property type="project" value="UniProtKB-SubCell"/>
</dbReference>
<dbReference type="PANTHER" id="PTHR23196">
    <property type="entry name" value="PAX TRANSCRIPTION ACTIVATION DOMAIN INTERACTING PROTEIN"/>
    <property type="match status" value="1"/>
</dbReference>
<feature type="region of interest" description="Disordered" evidence="14">
    <location>
        <begin position="402"/>
        <end position="463"/>
    </location>
</feature>
<feature type="region of interest" description="Disordered" evidence="14">
    <location>
        <begin position="307"/>
        <end position="351"/>
    </location>
</feature>
<keyword evidence="12" id="KW-0539">Nucleus</keyword>
<comment type="subcellular location">
    <subcellularLocation>
        <location evidence="2">Chromosome</location>
    </subcellularLocation>
    <subcellularLocation>
        <location evidence="1">Nucleus</location>
    </subcellularLocation>
</comment>
<keyword evidence="10" id="KW-0007">Acetylation</keyword>
<reference evidence="17" key="1">
    <citation type="submission" date="2025-05" db="UniProtKB">
        <authorList>
            <consortium name="Ensembl"/>
        </authorList>
    </citation>
    <scope>IDENTIFICATION</scope>
</reference>
<evidence type="ECO:0000256" key="10">
    <source>
        <dbReference type="ARBA" id="ARBA00022990"/>
    </source>
</evidence>
<feature type="region of interest" description="Disordered" evidence="14">
    <location>
        <begin position="1167"/>
        <end position="1816"/>
    </location>
</feature>
<feature type="region of interest" description="Disordered" evidence="14">
    <location>
        <begin position="931"/>
        <end position="1008"/>
    </location>
</feature>
<organism evidence="17 18">
    <name type="scientific">Monopterus albus</name>
    <name type="common">Swamp eel</name>
    <dbReference type="NCBI Taxonomy" id="43700"/>
    <lineage>
        <taxon>Eukaryota</taxon>
        <taxon>Metazoa</taxon>
        <taxon>Chordata</taxon>
        <taxon>Craniata</taxon>
        <taxon>Vertebrata</taxon>
        <taxon>Euteleostomi</taxon>
        <taxon>Actinopterygii</taxon>
        <taxon>Neopterygii</taxon>
        <taxon>Teleostei</taxon>
        <taxon>Neoteleostei</taxon>
        <taxon>Acanthomorphata</taxon>
        <taxon>Anabantaria</taxon>
        <taxon>Synbranchiformes</taxon>
        <taxon>Synbranchidae</taxon>
        <taxon>Monopterus</taxon>
    </lineage>
</organism>
<feature type="compositionally biased region" description="Polar residues" evidence="14">
    <location>
        <begin position="1425"/>
        <end position="1434"/>
    </location>
</feature>
<dbReference type="STRING" id="43700.ENSMALP00000032751"/>
<dbReference type="InterPro" id="IPR000253">
    <property type="entry name" value="FHA_dom"/>
</dbReference>
<feature type="compositionally biased region" description="Basic and acidic residues" evidence="14">
    <location>
        <begin position="1224"/>
        <end position="1408"/>
    </location>
</feature>
<feature type="domain" description="FHA" evidence="15">
    <location>
        <begin position="54"/>
        <end position="115"/>
    </location>
</feature>
<feature type="compositionally biased region" description="Low complexity" evidence="14">
    <location>
        <begin position="1512"/>
        <end position="1533"/>
    </location>
</feature>
<protein>
    <recommendedName>
        <fullName evidence="3">Mediator of DNA damage checkpoint protein 1</fullName>
    </recommendedName>
</protein>
<feature type="compositionally biased region" description="Basic and acidic residues" evidence="14">
    <location>
        <begin position="851"/>
        <end position="863"/>
    </location>
</feature>
<evidence type="ECO:0000259" key="16">
    <source>
        <dbReference type="PROSITE" id="PS50172"/>
    </source>
</evidence>
<dbReference type="PROSITE" id="PS50006">
    <property type="entry name" value="FHA_DOMAIN"/>
    <property type="match status" value="1"/>
</dbReference>
<dbReference type="GO" id="GO:0005694">
    <property type="term" value="C:chromosome"/>
    <property type="evidence" value="ECO:0007669"/>
    <property type="project" value="UniProtKB-SubCell"/>
</dbReference>
<evidence type="ECO:0000256" key="13">
    <source>
        <dbReference type="ARBA" id="ARBA00023306"/>
    </source>
</evidence>
<feature type="compositionally biased region" description="Polar residues" evidence="14">
    <location>
        <begin position="1669"/>
        <end position="1680"/>
    </location>
</feature>
<dbReference type="Gene3D" id="2.60.200.20">
    <property type="match status" value="1"/>
</dbReference>
<evidence type="ECO:0000256" key="4">
    <source>
        <dbReference type="ARBA" id="ARBA00022454"/>
    </source>
</evidence>
<feature type="compositionally biased region" description="Polar residues" evidence="14">
    <location>
        <begin position="1766"/>
        <end position="1784"/>
    </location>
</feature>
<feature type="compositionally biased region" description="Polar residues" evidence="14">
    <location>
        <begin position="1173"/>
        <end position="1188"/>
    </location>
</feature>
<keyword evidence="6" id="KW-0597">Phosphoprotein</keyword>